<accession>A0A5C1AEH8</accession>
<keyword evidence="2" id="KW-1185">Reference proteome</keyword>
<evidence type="ECO:0000313" key="1">
    <source>
        <dbReference type="EMBL" id="QEL17671.1"/>
    </source>
</evidence>
<dbReference type="AlphaFoldDB" id="A0A5C1AEH8"/>
<sequence>MELRLYSLANVATILDADEQDVLDWLAAGRFPSPIRLPNGEQRWKSYDLEAWILELPVVHHGGKLSSQDHQAA</sequence>
<dbReference type="RefSeq" id="WP_149112251.1">
    <property type="nucleotide sequence ID" value="NZ_CP042425.1"/>
</dbReference>
<dbReference type="Proteomes" id="UP000324974">
    <property type="component" value="Chromosome"/>
</dbReference>
<gene>
    <name evidence="1" type="ORF">PX52LOC_04669</name>
</gene>
<dbReference type="KEGG" id="lrs:PX52LOC_04669"/>
<protein>
    <recommendedName>
        <fullName evidence="3">DNA-binding protein</fullName>
    </recommendedName>
</protein>
<proteinExistence type="predicted"/>
<dbReference type="EMBL" id="CP042425">
    <property type="protein sequence ID" value="QEL17671.1"/>
    <property type="molecule type" value="Genomic_DNA"/>
</dbReference>
<evidence type="ECO:0000313" key="2">
    <source>
        <dbReference type="Proteomes" id="UP000324974"/>
    </source>
</evidence>
<name>A0A5C1AEH8_9BACT</name>
<evidence type="ECO:0008006" key="3">
    <source>
        <dbReference type="Google" id="ProtNLM"/>
    </source>
</evidence>
<organism evidence="1 2">
    <name type="scientific">Limnoglobus roseus</name>
    <dbReference type="NCBI Taxonomy" id="2598579"/>
    <lineage>
        <taxon>Bacteria</taxon>
        <taxon>Pseudomonadati</taxon>
        <taxon>Planctomycetota</taxon>
        <taxon>Planctomycetia</taxon>
        <taxon>Gemmatales</taxon>
        <taxon>Gemmataceae</taxon>
        <taxon>Limnoglobus</taxon>
    </lineage>
</organism>
<reference evidence="2" key="1">
    <citation type="submission" date="2019-08" db="EMBL/GenBank/DDBJ databases">
        <title>Limnoglobus roseus gen. nov., sp. nov., a novel freshwater planctomycete with a giant genome from the family Gemmataceae.</title>
        <authorList>
            <person name="Kulichevskaya I.S."/>
            <person name="Naumoff D.G."/>
            <person name="Miroshnikov K."/>
            <person name="Ivanova A."/>
            <person name="Philippov D.A."/>
            <person name="Hakobyan A."/>
            <person name="Rijpstra I.C."/>
            <person name="Sinninghe Damste J.S."/>
            <person name="Liesack W."/>
            <person name="Dedysh S.N."/>
        </authorList>
    </citation>
    <scope>NUCLEOTIDE SEQUENCE [LARGE SCALE GENOMIC DNA]</scope>
    <source>
        <strain evidence="2">PX52</strain>
    </source>
</reference>
<dbReference type="OrthoDB" id="194758at2"/>